<evidence type="ECO:0000256" key="3">
    <source>
        <dbReference type="PROSITE-ProRule" id="PRU00703"/>
    </source>
</evidence>
<dbReference type="InParanoid" id="D3BGN8"/>
<evidence type="ECO:0000256" key="1">
    <source>
        <dbReference type="ARBA" id="ARBA00022737"/>
    </source>
</evidence>
<feature type="domain" description="CBS" evidence="4">
    <location>
        <begin position="250"/>
        <end position="306"/>
    </location>
</feature>
<dbReference type="InterPro" id="IPR046342">
    <property type="entry name" value="CBS_dom_sf"/>
</dbReference>
<evidence type="ECO:0000313" key="6">
    <source>
        <dbReference type="Proteomes" id="UP000001396"/>
    </source>
</evidence>
<dbReference type="PROSITE" id="PS51371">
    <property type="entry name" value="CBS"/>
    <property type="match status" value="1"/>
</dbReference>
<protein>
    <recommendedName>
        <fullName evidence="4">CBS domain-containing protein</fullName>
    </recommendedName>
</protein>
<sequence>MTSFVHSKSRDGPIKSTHHSNVDINKITTVPISKTNLQTQNITVLDSKETIENGFKVCIIISESLSAPIFDKESNQFTGLLDIRHFLGYILYKLPVPHSGTQEKKIYLKELDKYPFNVLDINSNILELLKYFNSGVHSAFILNEKKQIEMISQLSLIRWMLANIDDLKIGNDKIKDLFHGEQQHKFSKVHSILNTKSVVEALRELYVQNIYGMPILDENKNIVGNISIVDIKEANDNLDKLILPLKIYFKERPIYSISENSTFKELLQIFDSKQIHRIYLMEENKPIGIITITDVLSMLYQHLHYRANTAQI</sequence>
<keyword evidence="6" id="KW-1185">Reference proteome</keyword>
<dbReference type="Pfam" id="PF00571">
    <property type="entry name" value="CBS"/>
    <property type="match status" value="2"/>
</dbReference>
<proteinExistence type="predicted"/>
<dbReference type="InterPro" id="IPR050511">
    <property type="entry name" value="AMPK_gamma/SDS23_families"/>
</dbReference>
<name>D3BGN8_HETP5</name>
<dbReference type="PANTHER" id="PTHR13780:SF21">
    <property type="entry name" value="CBS DOMAIN-CONTAINING PROTEIN"/>
    <property type="match status" value="1"/>
</dbReference>
<comment type="caution">
    <text evidence="5">The sequence shown here is derived from an EMBL/GenBank/DDBJ whole genome shotgun (WGS) entry which is preliminary data.</text>
</comment>
<dbReference type="AlphaFoldDB" id="D3BGN8"/>
<evidence type="ECO:0000256" key="2">
    <source>
        <dbReference type="ARBA" id="ARBA00023122"/>
    </source>
</evidence>
<dbReference type="Proteomes" id="UP000001396">
    <property type="component" value="Unassembled WGS sequence"/>
</dbReference>
<keyword evidence="2 3" id="KW-0129">CBS domain</keyword>
<keyword evidence="1" id="KW-0677">Repeat</keyword>
<dbReference type="Gene3D" id="3.10.580.10">
    <property type="entry name" value="CBS-domain"/>
    <property type="match status" value="2"/>
</dbReference>
<accession>D3BGN8</accession>
<evidence type="ECO:0000313" key="5">
    <source>
        <dbReference type="EMBL" id="EFA79272.1"/>
    </source>
</evidence>
<dbReference type="STRING" id="670386.D3BGN8"/>
<dbReference type="InterPro" id="IPR000644">
    <property type="entry name" value="CBS_dom"/>
</dbReference>
<dbReference type="SUPFAM" id="SSF54631">
    <property type="entry name" value="CBS-domain pair"/>
    <property type="match status" value="2"/>
</dbReference>
<evidence type="ECO:0000259" key="4">
    <source>
        <dbReference type="PROSITE" id="PS51371"/>
    </source>
</evidence>
<dbReference type="OMA" id="IHRVHLV"/>
<dbReference type="RefSeq" id="XP_020431393.1">
    <property type="nucleotide sequence ID" value="XM_020578524.1"/>
</dbReference>
<gene>
    <name evidence="5" type="ORF">PPL_07690</name>
</gene>
<dbReference type="SMART" id="SM00116">
    <property type="entry name" value="CBS"/>
    <property type="match status" value="2"/>
</dbReference>
<reference evidence="5 6" key="1">
    <citation type="journal article" date="2011" name="Genome Res.">
        <title>Phylogeny-wide analysis of social amoeba genomes highlights ancient origins for complex intercellular communication.</title>
        <authorList>
            <person name="Heidel A.J."/>
            <person name="Lawal H.M."/>
            <person name="Felder M."/>
            <person name="Schilde C."/>
            <person name="Helps N.R."/>
            <person name="Tunggal B."/>
            <person name="Rivero F."/>
            <person name="John U."/>
            <person name="Schleicher M."/>
            <person name="Eichinger L."/>
            <person name="Platzer M."/>
            <person name="Noegel A.A."/>
            <person name="Schaap P."/>
            <person name="Gloeckner G."/>
        </authorList>
    </citation>
    <scope>NUCLEOTIDE SEQUENCE [LARGE SCALE GENOMIC DNA]</scope>
    <source>
        <strain evidence="6">ATCC 26659 / Pp 5 / PN500</strain>
    </source>
</reference>
<dbReference type="GeneID" id="31363171"/>
<dbReference type="PANTHER" id="PTHR13780">
    <property type="entry name" value="AMP-ACTIVATED PROTEIN KINASE, GAMMA REGULATORY SUBUNIT"/>
    <property type="match status" value="1"/>
</dbReference>
<dbReference type="EMBL" id="ADBJ01000035">
    <property type="protein sequence ID" value="EFA79272.1"/>
    <property type="molecule type" value="Genomic_DNA"/>
</dbReference>
<organism evidence="5 6">
    <name type="scientific">Heterostelium pallidum (strain ATCC 26659 / Pp 5 / PN500)</name>
    <name type="common">Cellular slime mold</name>
    <name type="synonym">Polysphondylium pallidum</name>
    <dbReference type="NCBI Taxonomy" id="670386"/>
    <lineage>
        <taxon>Eukaryota</taxon>
        <taxon>Amoebozoa</taxon>
        <taxon>Evosea</taxon>
        <taxon>Eumycetozoa</taxon>
        <taxon>Dictyostelia</taxon>
        <taxon>Acytosteliales</taxon>
        <taxon>Acytosteliaceae</taxon>
        <taxon>Heterostelium</taxon>
    </lineage>
</organism>